<feature type="compositionally biased region" description="Polar residues" evidence="1">
    <location>
        <begin position="176"/>
        <end position="185"/>
    </location>
</feature>
<feature type="region of interest" description="Disordered" evidence="1">
    <location>
        <begin position="439"/>
        <end position="465"/>
    </location>
</feature>
<gene>
    <name evidence="2" type="ORF">D5R93_02335</name>
</gene>
<dbReference type="Pfam" id="PF13730">
    <property type="entry name" value="HTH_36"/>
    <property type="match status" value="1"/>
</dbReference>
<feature type="region of interest" description="Disordered" evidence="1">
    <location>
        <begin position="97"/>
        <end position="121"/>
    </location>
</feature>
<dbReference type="InterPro" id="IPR036390">
    <property type="entry name" value="WH_DNA-bd_sf"/>
</dbReference>
<feature type="compositionally biased region" description="Basic and acidic residues" evidence="1">
    <location>
        <begin position="279"/>
        <end position="291"/>
    </location>
</feature>
<feature type="compositionally biased region" description="Basic and acidic residues" evidence="1">
    <location>
        <begin position="376"/>
        <end position="409"/>
    </location>
</feature>
<keyword evidence="3" id="KW-1185">Reference proteome</keyword>
<name>A0ABM6Z2F8_9ACTO</name>
<dbReference type="Proteomes" id="UP000273001">
    <property type="component" value="Chromosome"/>
</dbReference>
<accession>A0ABM6Z2F8</accession>
<feature type="region of interest" description="Disordered" evidence="1">
    <location>
        <begin position="149"/>
        <end position="297"/>
    </location>
</feature>
<dbReference type="EMBL" id="CP032514">
    <property type="protein sequence ID" value="AYD89186.1"/>
    <property type="molecule type" value="Genomic_DNA"/>
</dbReference>
<organism evidence="2 3">
    <name type="scientific">Actinomyces lilanjuaniae</name>
    <dbReference type="NCBI Taxonomy" id="2321394"/>
    <lineage>
        <taxon>Bacteria</taxon>
        <taxon>Bacillati</taxon>
        <taxon>Actinomycetota</taxon>
        <taxon>Actinomycetes</taxon>
        <taxon>Actinomycetales</taxon>
        <taxon>Actinomycetaceae</taxon>
        <taxon>Actinomyces</taxon>
    </lineage>
</organism>
<evidence type="ECO:0000313" key="3">
    <source>
        <dbReference type="Proteomes" id="UP000273001"/>
    </source>
</evidence>
<dbReference type="InterPro" id="IPR036388">
    <property type="entry name" value="WH-like_DNA-bd_sf"/>
</dbReference>
<dbReference type="SUPFAM" id="SSF46785">
    <property type="entry name" value="Winged helix' DNA-binding domain"/>
    <property type="match status" value="1"/>
</dbReference>
<proteinExistence type="predicted"/>
<reference evidence="2 3" key="1">
    <citation type="submission" date="2018-09" db="EMBL/GenBank/DDBJ databases">
        <authorList>
            <person name="Li J."/>
        </authorList>
    </citation>
    <scope>NUCLEOTIDE SEQUENCE [LARGE SCALE GENOMIC DNA]</scope>
    <source>
        <strain evidence="2 3">2129</strain>
    </source>
</reference>
<protein>
    <submittedName>
        <fullName evidence="2">Helix-turn-helix domain-containing protein</fullName>
    </submittedName>
</protein>
<sequence length="465" mass="49376">MSFQTMHWALHEVRGLPKAAKWTLFALAEYSDDRDEAWPSQEALADVVEVSVSTVRRALRTLERLGLIETTSRYVMDSEGDTHRASNVYRLHVGAQPVEPSTAPGALPEEGEGEPGKGDTPIPVRMTGMEDSGTKVPVDNLSDEQLFGASTDTGQNDRYGGATRPYRSNRGGIPVTTMTGISTPNPHLEPPDLTLRRISHQRTRLRVGSGREGALVDASGATPVGGGRRGPAPGAARGGSGVASDAPPEVSSPPPQGGASPRTTSERRSQAPGAAEQPSDGREGSGRERPSESLSAPQGVRAVIAACLPEHLRGLDAQGARRVAGLLDERLAAGWRPSEIRALMDQPLPERTGRLSSLVAYRLSSNVDPGLAPARVDGRRSEARRQEAARRRSEELAGTGRDRDPVREAAEAAAWERARREAPGASRLGLAQRVNEILAEDSGGRGGGGAVHPGRGQRARGRRVS</sequence>
<feature type="region of interest" description="Disordered" evidence="1">
    <location>
        <begin position="369"/>
        <end position="409"/>
    </location>
</feature>
<evidence type="ECO:0000256" key="1">
    <source>
        <dbReference type="SAM" id="MobiDB-lite"/>
    </source>
</evidence>
<evidence type="ECO:0000313" key="2">
    <source>
        <dbReference type="EMBL" id="AYD89186.1"/>
    </source>
</evidence>
<feature type="compositionally biased region" description="Basic residues" evidence="1">
    <location>
        <begin position="455"/>
        <end position="465"/>
    </location>
</feature>
<dbReference type="Gene3D" id="1.10.10.10">
    <property type="entry name" value="Winged helix-like DNA-binding domain superfamily/Winged helix DNA-binding domain"/>
    <property type="match status" value="1"/>
</dbReference>